<sequence>MATIRQDVAFGDEETKPKCGWLEAIVIVTFHVEHGQIVEDVFSLGGPLSESSKRKICSLSLPDSNSGQNGDVQFIFRYRDGDKPVRSIGSVDEEEFVFCSAFFRQIKDKTVKRGYFQKSVVLVSKLPVTSFLEDCAYIIGPLFFEFGKDVLQAILRNLKKWPQPEPGKSFSLPIAGCTIDATIPTMSQMNHSSFQELQDGVLLSKRNTVEVVVEGAQDGDTEEAQPKSPKIDATLHISSLFDRDSDMTSGLFQEIPLFSTFGGLSVALWHIWELALSGDPVLVLAPTPDRCSQAVLAIAGLIAPIVYNGDYRPYFTIYDPDFMEVSRKHDELQGQNMPSVVLGVTNPYFLKTLEFWPNVISMGGIGPSTTALARSLTPPPDHGAMDVGSPPSSPPQVMYGRQAAEQFVHQSSATRTEKEIKEMEKRTQFQNEAKYQRVVSSSQRRIHRSGSSIASAYGGSTSSLSIEGKNIKTARYCPTIATRGASLRALLTDQKYERSIILTRDEPKVSPNFNVLRQLLDENDAEKANMVLDGEENCIPRSALCINNKLLRQHFRLLTRAFLRPLESYFKLEAVASRAAKLSGVSISAYDQSGLVLDKFDVEEFLAQIKPPKALQRIDYYELYRKFIKGPNFESWFRRQRMKLEFQLRYIYRHLRLNTDPDVLLQAAGANSAEMRKVIIETVSKERTSQHRQPPGEAKSENVKGFRLYMRVKQALDSERAKPVCEQDTELCEKMQEHLDVVHSLLSSCA</sequence>
<gene>
    <name evidence="4" type="ORF">QSP1433_LOCUS14662</name>
</gene>
<dbReference type="AlphaFoldDB" id="A0A7S2SJA1"/>
<name>A0A7S2SJA1_9STRA</name>
<proteinExistence type="inferred from homology"/>
<evidence type="ECO:0000313" key="4">
    <source>
        <dbReference type="EMBL" id="CAD9701641.1"/>
    </source>
</evidence>
<accession>A0A7S2SJA1</accession>
<dbReference type="GO" id="GO:0005085">
    <property type="term" value="F:guanyl-nucleotide exchange factor activity"/>
    <property type="evidence" value="ECO:0007669"/>
    <property type="project" value="InterPro"/>
</dbReference>
<dbReference type="PROSITE" id="PS50211">
    <property type="entry name" value="DENN"/>
    <property type="match status" value="1"/>
</dbReference>
<evidence type="ECO:0000256" key="1">
    <source>
        <dbReference type="ARBA" id="ARBA00007159"/>
    </source>
</evidence>
<dbReference type="Pfam" id="PF09794">
    <property type="entry name" value="Avl9"/>
    <property type="match status" value="1"/>
</dbReference>
<feature type="region of interest" description="Disordered" evidence="2">
    <location>
        <begin position="377"/>
        <end position="397"/>
    </location>
</feature>
<dbReference type="GO" id="GO:0055037">
    <property type="term" value="C:recycling endosome"/>
    <property type="evidence" value="ECO:0007669"/>
    <property type="project" value="TreeGrafter"/>
</dbReference>
<reference evidence="4" key="1">
    <citation type="submission" date="2021-01" db="EMBL/GenBank/DDBJ databases">
        <authorList>
            <person name="Corre E."/>
            <person name="Pelletier E."/>
            <person name="Niang G."/>
            <person name="Scheremetjew M."/>
            <person name="Finn R."/>
            <person name="Kale V."/>
            <person name="Holt S."/>
            <person name="Cochrane G."/>
            <person name="Meng A."/>
            <person name="Brown T."/>
            <person name="Cohen L."/>
        </authorList>
    </citation>
    <scope>NUCLEOTIDE SEQUENCE</scope>
    <source>
        <strain evidence="4">NY070348D</strain>
    </source>
</reference>
<protein>
    <recommendedName>
        <fullName evidence="3">UDENN domain-containing protein</fullName>
    </recommendedName>
</protein>
<dbReference type="InterPro" id="IPR024224">
    <property type="entry name" value="DENND6"/>
</dbReference>
<evidence type="ECO:0000259" key="3">
    <source>
        <dbReference type="PROSITE" id="PS50211"/>
    </source>
</evidence>
<comment type="similarity">
    <text evidence="1">Belongs to the DENND6 family.</text>
</comment>
<dbReference type="PANTHER" id="PTHR13677">
    <property type="entry name" value="LD41638P"/>
    <property type="match status" value="1"/>
</dbReference>
<dbReference type="PANTHER" id="PTHR13677:SF0">
    <property type="entry name" value="LD41638P"/>
    <property type="match status" value="1"/>
</dbReference>
<dbReference type="InterPro" id="IPR018307">
    <property type="entry name" value="ABL9/DENND6_dom"/>
</dbReference>
<dbReference type="EMBL" id="HBHK01023199">
    <property type="protein sequence ID" value="CAD9701641.1"/>
    <property type="molecule type" value="Transcribed_RNA"/>
</dbReference>
<dbReference type="InterPro" id="IPR037516">
    <property type="entry name" value="Tripartite_DENN"/>
</dbReference>
<feature type="domain" description="UDENN" evidence="3">
    <location>
        <begin position="23"/>
        <end position="648"/>
    </location>
</feature>
<evidence type="ECO:0000256" key="2">
    <source>
        <dbReference type="SAM" id="MobiDB-lite"/>
    </source>
</evidence>
<organism evidence="4">
    <name type="scientific">Mucochytrium quahogii</name>
    <dbReference type="NCBI Taxonomy" id="96639"/>
    <lineage>
        <taxon>Eukaryota</taxon>
        <taxon>Sar</taxon>
        <taxon>Stramenopiles</taxon>
        <taxon>Bigyra</taxon>
        <taxon>Labyrinthulomycetes</taxon>
        <taxon>Thraustochytrida</taxon>
        <taxon>Thraustochytriidae</taxon>
        <taxon>Mucochytrium</taxon>
    </lineage>
</organism>